<keyword evidence="1" id="KW-0328">Glycosyltransferase</keyword>
<protein>
    <recommendedName>
        <fullName evidence="4">Lipopolysaccharide heptosyltransferase II</fullName>
    </recommendedName>
</protein>
<accession>A0A381TKA0</accession>
<dbReference type="EMBL" id="UINC01004696">
    <property type="protein sequence ID" value="SVA16204.1"/>
    <property type="molecule type" value="Genomic_DNA"/>
</dbReference>
<evidence type="ECO:0000256" key="2">
    <source>
        <dbReference type="ARBA" id="ARBA00022679"/>
    </source>
</evidence>
<dbReference type="GO" id="GO:0008713">
    <property type="term" value="F:ADP-heptose-lipopolysaccharide heptosyltransferase activity"/>
    <property type="evidence" value="ECO:0007669"/>
    <property type="project" value="TreeGrafter"/>
</dbReference>
<dbReference type="Gene3D" id="3.40.50.2000">
    <property type="entry name" value="Glycogen Phosphorylase B"/>
    <property type="match status" value="2"/>
</dbReference>
<evidence type="ECO:0000256" key="1">
    <source>
        <dbReference type="ARBA" id="ARBA00022676"/>
    </source>
</evidence>
<dbReference type="GO" id="GO:0005829">
    <property type="term" value="C:cytosol"/>
    <property type="evidence" value="ECO:0007669"/>
    <property type="project" value="TreeGrafter"/>
</dbReference>
<dbReference type="PANTHER" id="PTHR30160:SF7">
    <property type="entry name" value="ADP-HEPTOSE--LPS HEPTOSYLTRANSFERASE 2"/>
    <property type="match status" value="1"/>
</dbReference>
<dbReference type="InterPro" id="IPR002201">
    <property type="entry name" value="Glyco_trans_9"/>
</dbReference>
<reference evidence="3" key="1">
    <citation type="submission" date="2018-05" db="EMBL/GenBank/DDBJ databases">
        <authorList>
            <person name="Lanie J.A."/>
            <person name="Ng W.-L."/>
            <person name="Kazmierczak K.M."/>
            <person name="Andrzejewski T.M."/>
            <person name="Davidsen T.M."/>
            <person name="Wayne K.J."/>
            <person name="Tettelin H."/>
            <person name="Glass J.I."/>
            <person name="Rusch D."/>
            <person name="Podicherti R."/>
            <person name="Tsui H.-C.T."/>
            <person name="Winkler M.E."/>
        </authorList>
    </citation>
    <scope>NUCLEOTIDE SEQUENCE</scope>
</reference>
<keyword evidence="2" id="KW-0808">Transferase</keyword>
<organism evidence="3">
    <name type="scientific">marine metagenome</name>
    <dbReference type="NCBI Taxonomy" id="408172"/>
    <lineage>
        <taxon>unclassified sequences</taxon>
        <taxon>metagenomes</taxon>
        <taxon>ecological metagenomes</taxon>
    </lineage>
</organism>
<evidence type="ECO:0000313" key="3">
    <source>
        <dbReference type="EMBL" id="SVA16204.1"/>
    </source>
</evidence>
<dbReference type="GO" id="GO:0009244">
    <property type="term" value="P:lipopolysaccharide core region biosynthetic process"/>
    <property type="evidence" value="ECO:0007669"/>
    <property type="project" value="TreeGrafter"/>
</dbReference>
<dbReference type="SUPFAM" id="SSF53756">
    <property type="entry name" value="UDP-Glycosyltransferase/glycogen phosphorylase"/>
    <property type="match status" value="1"/>
</dbReference>
<sequence length="322" mass="36252">MKIAVYSPNWVGDAALALPFIHQLKNQNPDSKIIIVCKKWVESVFYNNPCVDDIVSLSANDVRGIVNTIRTGVALREKEIDYFYTLTDSFRSALIMWLSGATHRIGYNTQKRSVLMSSTIDLPSNTIHRSKKYLNIIKRKELDLNEKYMYLNQNEAAWAKEKMSEHNIVNPVAVFPFSVARSRTFPKHKITEWFSGSSEQYVIFGAGNDRNNATEIIEQNENIKIHSFCGEYDLRKSIVLMSVCKYAIAADSGLGHISSILGVPTVSFFGAGRSSVTKPIGRQNVVIDKSKRCNPCKKNICCLNAIKKSDVNYAIESLHLDS</sequence>
<dbReference type="AlphaFoldDB" id="A0A381TKA0"/>
<proteinExistence type="predicted"/>
<gene>
    <name evidence="3" type="ORF">METZ01_LOCUS69058</name>
</gene>
<dbReference type="PANTHER" id="PTHR30160">
    <property type="entry name" value="TETRAACYLDISACCHARIDE 4'-KINASE-RELATED"/>
    <property type="match status" value="1"/>
</dbReference>
<dbReference type="InterPro" id="IPR051199">
    <property type="entry name" value="LPS_LOS_Heptosyltrfase"/>
</dbReference>
<dbReference type="Pfam" id="PF01075">
    <property type="entry name" value="Glyco_transf_9"/>
    <property type="match status" value="1"/>
</dbReference>
<dbReference type="CDD" id="cd03789">
    <property type="entry name" value="GT9_LPS_heptosyltransferase"/>
    <property type="match status" value="1"/>
</dbReference>
<name>A0A381TKA0_9ZZZZ</name>
<evidence type="ECO:0008006" key="4">
    <source>
        <dbReference type="Google" id="ProtNLM"/>
    </source>
</evidence>